<dbReference type="RefSeq" id="WP_309490856.1">
    <property type="nucleotide sequence ID" value="NZ_JAENIG010000011.1"/>
</dbReference>
<dbReference type="EMBL" id="JAENIG010000011">
    <property type="protein sequence ID" value="MBK1856238.1"/>
    <property type="molecule type" value="Genomic_DNA"/>
</dbReference>
<gene>
    <name evidence="3" type="ORF">JIN83_14800</name>
</gene>
<keyword evidence="4" id="KW-1185">Reference proteome</keyword>
<accession>A0AAE2SE63</accession>
<reference evidence="3" key="1">
    <citation type="submission" date="2021-01" db="EMBL/GenBank/DDBJ databases">
        <title>Modified the classification status of verrucomicrobia.</title>
        <authorList>
            <person name="Feng X."/>
        </authorList>
    </citation>
    <scope>NUCLEOTIDE SEQUENCE</scope>
    <source>
        <strain evidence="3">5K15</strain>
    </source>
</reference>
<feature type="domain" description="Ice-binding protein C-terminal" evidence="2">
    <location>
        <begin position="194"/>
        <end position="215"/>
    </location>
</feature>
<dbReference type="NCBIfam" id="NF041539">
    <property type="entry name" value="choice_anch_R"/>
    <property type="match status" value="1"/>
</dbReference>
<feature type="signal peptide" evidence="1">
    <location>
        <begin position="1"/>
        <end position="26"/>
    </location>
</feature>
<feature type="chain" id="PRO_5041963931" evidence="1">
    <location>
        <begin position="27"/>
        <end position="216"/>
    </location>
</feature>
<comment type="caution">
    <text evidence="3">The sequence shown here is derived from an EMBL/GenBank/DDBJ whole genome shotgun (WGS) entry which is preliminary data.</text>
</comment>
<evidence type="ECO:0000313" key="4">
    <source>
        <dbReference type="Proteomes" id="UP000634206"/>
    </source>
</evidence>
<evidence type="ECO:0000259" key="2">
    <source>
        <dbReference type="Pfam" id="PF07589"/>
    </source>
</evidence>
<proteinExistence type="predicted"/>
<protein>
    <submittedName>
        <fullName evidence="3">PEP-CTERM sorting domain-containing protein</fullName>
    </submittedName>
</protein>
<dbReference type="NCBIfam" id="TIGR02595">
    <property type="entry name" value="PEP_CTERM"/>
    <property type="match status" value="1"/>
</dbReference>
<dbReference type="InterPro" id="IPR013424">
    <property type="entry name" value="Ice-binding_C"/>
</dbReference>
<sequence>MKNTTYLKSSVLAMATLAASASLSQAVVLFSSIGTTAGTTSNITDGNNAGKALNFVTASGDDYSLDTVRLSLSGATTDELNNVNLAIWSDDGTSAPIGTLLSDLSYTGNSTGNIFEFAPDSAITLAANTTYWVALASFDNTGESVGWESFTEAATGTASNTAGLFATGGTGSNPGAWTSSSGLLNAFEVNGTVVPEPSSAALLGLGGLALILRRRK</sequence>
<organism evidence="3 4">
    <name type="scientific">Oceaniferula flava</name>
    <dbReference type="NCBI Taxonomy" id="2800421"/>
    <lineage>
        <taxon>Bacteria</taxon>
        <taxon>Pseudomonadati</taxon>
        <taxon>Verrucomicrobiota</taxon>
        <taxon>Verrucomicrobiia</taxon>
        <taxon>Verrucomicrobiales</taxon>
        <taxon>Verrucomicrobiaceae</taxon>
        <taxon>Oceaniferula</taxon>
    </lineage>
</organism>
<name>A0AAE2SE63_9BACT</name>
<evidence type="ECO:0000313" key="3">
    <source>
        <dbReference type="EMBL" id="MBK1856238.1"/>
    </source>
</evidence>
<dbReference type="AlphaFoldDB" id="A0AAE2SE63"/>
<dbReference type="Proteomes" id="UP000634206">
    <property type="component" value="Unassembled WGS sequence"/>
</dbReference>
<keyword evidence="1" id="KW-0732">Signal</keyword>
<dbReference type="Pfam" id="PF07589">
    <property type="entry name" value="PEP-CTERM"/>
    <property type="match status" value="1"/>
</dbReference>
<evidence type="ECO:0000256" key="1">
    <source>
        <dbReference type="SAM" id="SignalP"/>
    </source>
</evidence>